<proteinExistence type="predicted"/>
<comment type="caution">
    <text evidence="5">The sequence shown here is derived from an EMBL/GenBank/DDBJ whole genome shotgun (WGS) entry which is preliminary data.</text>
</comment>
<evidence type="ECO:0000256" key="2">
    <source>
        <dbReference type="ARBA" id="ARBA00023022"/>
    </source>
</evidence>
<dbReference type="AlphaFoldDB" id="A0A7X5QIF3"/>
<dbReference type="GO" id="GO:0042742">
    <property type="term" value="P:defense response to bacterium"/>
    <property type="evidence" value="ECO:0007669"/>
    <property type="project" value="UniProtKB-KW"/>
</dbReference>
<dbReference type="EMBL" id="PUJW01000099">
    <property type="protein sequence ID" value="NHB94800.1"/>
    <property type="molecule type" value="Genomic_DNA"/>
</dbReference>
<dbReference type="Pfam" id="PF06958">
    <property type="entry name" value="Pyocin_S"/>
    <property type="match status" value="1"/>
</dbReference>
<accession>A0A7X5QIF3</accession>
<keyword evidence="6" id="KW-1185">Reference proteome</keyword>
<keyword evidence="2" id="KW-0044">Antibiotic</keyword>
<protein>
    <submittedName>
        <fullName evidence="5">Killer protein of pyocin s3</fullName>
    </submittedName>
</protein>
<evidence type="ECO:0000313" key="6">
    <source>
        <dbReference type="Proteomes" id="UP000591844"/>
    </source>
</evidence>
<feature type="non-terminal residue" evidence="5">
    <location>
        <position position="1"/>
    </location>
</feature>
<evidence type="ECO:0000259" key="4">
    <source>
        <dbReference type="Pfam" id="PF06958"/>
    </source>
</evidence>
<evidence type="ECO:0000256" key="3">
    <source>
        <dbReference type="ARBA" id="ARBA00023048"/>
    </source>
</evidence>
<evidence type="ECO:0000256" key="1">
    <source>
        <dbReference type="ARBA" id="ARBA00022529"/>
    </source>
</evidence>
<organism evidence="5 6">
    <name type="scientific">Photorhabdus cinerea</name>
    <dbReference type="NCBI Taxonomy" id="471575"/>
    <lineage>
        <taxon>Bacteria</taxon>
        <taxon>Pseudomonadati</taxon>
        <taxon>Pseudomonadota</taxon>
        <taxon>Gammaproteobacteria</taxon>
        <taxon>Enterobacterales</taxon>
        <taxon>Morganellaceae</taxon>
        <taxon>Photorhabdus</taxon>
    </lineage>
</organism>
<name>A0A7X5QIF3_9GAMM</name>
<gene>
    <name evidence="5" type="ORF">C5469_22875</name>
</gene>
<dbReference type="Proteomes" id="UP000591844">
    <property type="component" value="Unassembled WGS sequence"/>
</dbReference>
<dbReference type="InterPro" id="IPR036302">
    <property type="entry name" value="Pyosin/cloacin_T_dom_sf"/>
</dbReference>
<reference evidence="5 6" key="1">
    <citation type="submission" date="2018-02" db="EMBL/GenBank/DDBJ databases">
        <authorList>
            <person name="Machado R.A."/>
        </authorList>
    </citation>
    <scope>NUCLEOTIDE SEQUENCE [LARGE SCALE GENOMIC DNA]</scope>
    <source>
        <strain evidence="5 6">DSM 19724</strain>
    </source>
</reference>
<keyword evidence="3" id="KW-0078">Bacteriocin</keyword>
<feature type="domain" description="Pyosin/cloacin translocation" evidence="4">
    <location>
        <begin position="2"/>
        <end position="54"/>
    </location>
</feature>
<dbReference type="RefSeq" id="WP_207629319.1">
    <property type="nucleotide sequence ID" value="NZ_CAWPIB010000099.1"/>
</dbReference>
<keyword evidence="1" id="KW-0929">Antimicrobial</keyword>
<evidence type="ECO:0000313" key="5">
    <source>
        <dbReference type="EMBL" id="NHB94800.1"/>
    </source>
</evidence>
<sequence>GNEEPPFIPSQITVLPIPDKVGSDIESLPMPEEKDFRDYILVLPIPNMPPVYVYLSKPPVKPLEVGEYQELAGRSRNDGMDIDHIPSKAALREFLIKAYGKKLDEDQIKLALKKGISIAIPHRVHRDYSETYKGRNKREKQIKDALDIRAAIDSNFDAQIPGLREEGYTDEQLNKAREELHRLNKEQGWYE</sequence>
<dbReference type="GO" id="GO:0031640">
    <property type="term" value="P:killing of cells of another organism"/>
    <property type="evidence" value="ECO:0007669"/>
    <property type="project" value="UniProtKB-KW"/>
</dbReference>
<dbReference type="SUPFAM" id="SSF69369">
    <property type="entry name" value="Cloacin translocation domain"/>
    <property type="match status" value="1"/>
</dbReference>
<dbReference type="InterPro" id="IPR016128">
    <property type="entry name" value="Pyosin/cloacin_T_dom"/>
</dbReference>